<evidence type="ECO:0000313" key="2">
    <source>
        <dbReference type="Proteomes" id="UP000276133"/>
    </source>
</evidence>
<gene>
    <name evidence="1" type="ORF">BpHYR1_015499</name>
</gene>
<keyword evidence="2" id="KW-1185">Reference proteome</keyword>
<organism evidence="1 2">
    <name type="scientific">Brachionus plicatilis</name>
    <name type="common">Marine rotifer</name>
    <name type="synonym">Brachionus muelleri</name>
    <dbReference type="NCBI Taxonomy" id="10195"/>
    <lineage>
        <taxon>Eukaryota</taxon>
        <taxon>Metazoa</taxon>
        <taxon>Spiralia</taxon>
        <taxon>Gnathifera</taxon>
        <taxon>Rotifera</taxon>
        <taxon>Eurotatoria</taxon>
        <taxon>Monogononta</taxon>
        <taxon>Pseudotrocha</taxon>
        <taxon>Ploima</taxon>
        <taxon>Brachionidae</taxon>
        <taxon>Brachionus</taxon>
    </lineage>
</organism>
<dbReference type="Proteomes" id="UP000276133">
    <property type="component" value="Unassembled WGS sequence"/>
</dbReference>
<reference evidence="1 2" key="1">
    <citation type="journal article" date="2018" name="Sci. Rep.">
        <title>Genomic signatures of local adaptation to the degree of environmental predictability in rotifers.</title>
        <authorList>
            <person name="Franch-Gras L."/>
            <person name="Hahn C."/>
            <person name="Garcia-Roger E.M."/>
            <person name="Carmona M.J."/>
            <person name="Serra M."/>
            <person name="Gomez A."/>
        </authorList>
    </citation>
    <scope>NUCLEOTIDE SEQUENCE [LARGE SCALE GENOMIC DNA]</scope>
    <source>
        <strain evidence="1">HYR1</strain>
    </source>
</reference>
<dbReference type="EMBL" id="REGN01003851">
    <property type="protein sequence ID" value="RNA20448.1"/>
    <property type="molecule type" value="Genomic_DNA"/>
</dbReference>
<proteinExistence type="predicted"/>
<name>A0A3M7RB15_BRAPC</name>
<comment type="caution">
    <text evidence="1">The sequence shown here is derived from an EMBL/GenBank/DDBJ whole genome shotgun (WGS) entry which is preliminary data.</text>
</comment>
<dbReference type="AlphaFoldDB" id="A0A3M7RB15"/>
<evidence type="ECO:0000313" key="1">
    <source>
        <dbReference type="EMBL" id="RNA20448.1"/>
    </source>
</evidence>
<sequence>MRDRIFYINPTASPLFRMIGAEIPLSEMTDQTTLQIILKVRLDFKLSPVTTKCFIEKSNTLPQVFLSLFGIFVAHHNPNKKLINFHFKVSNDFKHVITSTRFKFDKKYKKIIK</sequence>
<accession>A0A3M7RB15</accession>
<protein>
    <submittedName>
        <fullName evidence="1">Uncharacterized protein</fullName>
    </submittedName>
</protein>